<dbReference type="Proteomes" id="UP000381693">
    <property type="component" value="Unassembled WGS sequence"/>
</dbReference>
<sequence>GGPAANAAVAVRRLGGSSAFFGYLGRDIFGERHAQELVEEGVEISLLVRGDAPTPLAVSLVKPDGSRTVVNYSGATPKLPADVADRPLPSARAMLFDGHEPEISLRLACEARQRGIPTVLDAGSLHAGTESLSGIVDYLVASERYAVQTTGSIDPEEALRRLAAIHRCVVITLGERGLVWSEKEVRGRLGAYPIRCVDSTGAGDAFHGAFALGVARGMAWNALLRFGSAAGAIACTRLGARQGLPRAEEVAPLLQNGYSSPS</sequence>
<evidence type="ECO:0000256" key="2">
    <source>
        <dbReference type="ARBA" id="ARBA00022777"/>
    </source>
</evidence>
<evidence type="ECO:0000313" key="4">
    <source>
        <dbReference type="EMBL" id="VVM06016.1"/>
    </source>
</evidence>
<dbReference type="InterPro" id="IPR011611">
    <property type="entry name" value="PfkB_dom"/>
</dbReference>
<keyword evidence="5" id="KW-1185">Reference proteome</keyword>
<dbReference type="InterPro" id="IPR029056">
    <property type="entry name" value="Ribokinase-like"/>
</dbReference>
<dbReference type="GO" id="GO:0004747">
    <property type="term" value="F:ribokinase activity"/>
    <property type="evidence" value="ECO:0007669"/>
    <property type="project" value="UniProtKB-EC"/>
</dbReference>
<keyword evidence="2" id="KW-0418">Kinase</keyword>
<gene>
    <name evidence="4" type="primary">rbsK/RBKS</name>
    <name evidence="4" type="ORF">MAMC_00919</name>
</gene>
<accession>A0A5E6MIX2</accession>
<dbReference type="RefSeq" id="WP_142524978.1">
    <property type="nucleotide sequence ID" value="NZ_CABFUZ020000103.1"/>
</dbReference>
<dbReference type="SUPFAM" id="SSF53613">
    <property type="entry name" value="Ribokinase-like"/>
    <property type="match status" value="1"/>
</dbReference>
<feature type="non-terminal residue" evidence="4">
    <location>
        <position position="1"/>
    </location>
</feature>
<dbReference type="Pfam" id="PF00294">
    <property type="entry name" value="PfkB"/>
    <property type="match status" value="1"/>
</dbReference>
<dbReference type="Gene3D" id="3.40.1190.20">
    <property type="match status" value="1"/>
</dbReference>
<dbReference type="OrthoDB" id="9813569at2"/>
<comment type="caution">
    <text evidence="4">The sequence shown here is derived from an EMBL/GenBank/DDBJ whole genome shotgun (WGS) entry which is preliminary data.</text>
</comment>
<evidence type="ECO:0000256" key="1">
    <source>
        <dbReference type="ARBA" id="ARBA00022679"/>
    </source>
</evidence>
<dbReference type="InterPro" id="IPR002173">
    <property type="entry name" value="Carboh/pur_kinase_PfkB_CS"/>
</dbReference>
<reference evidence="4" key="1">
    <citation type="submission" date="2019-09" db="EMBL/GenBank/DDBJ databases">
        <authorList>
            <person name="Cremers G."/>
        </authorList>
    </citation>
    <scope>NUCLEOTIDE SEQUENCE [LARGE SCALE GENOMIC DNA]</scope>
    <source>
        <strain evidence="4">3B</strain>
    </source>
</reference>
<keyword evidence="1 4" id="KW-0808">Transferase</keyword>
<dbReference type="EMBL" id="CABFUZ020000103">
    <property type="protein sequence ID" value="VVM06016.1"/>
    <property type="molecule type" value="Genomic_DNA"/>
</dbReference>
<organism evidence="4 5">
    <name type="scientific">Methylacidimicrobium cyclopophantes</name>
    <dbReference type="NCBI Taxonomy" id="1041766"/>
    <lineage>
        <taxon>Bacteria</taxon>
        <taxon>Pseudomonadati</taxon>
        <taxon>Verrucomicrobiota</taxon>
        <taxon>Methylacidimicrobium</taxon>
    </lineage>
</organism>
<dbReference type="PROSITE" id="PS00584">
    <property type="entry name" value="PFKB_KINASES_2"/>
    <property type="match status" value="1"/>
</dbReference>
<name>A0A5E6MIX2_9BACT</name>
<proteinExistence type="predicted"/>
<dbReference type="PANTHER" id="PTHR10584:SF157">
    <property type="entry name" value="SULFOFRUCTOSE KINASE"/>
    <property type="match status" value="1"/>
</dbReference>
<dbReference type="EC" id="2.7.1.15" evidence="4"/>
<dbReference type="GO" id="GO:0005829">
    <property type="term" value="C:cytosol"/>
    <property type="evidence" value="ECO:0007669"/>
    <property type="project" value="TreeGrafter"/>
</dbReference>
<evidence type="ECO:0000313" key="5">
    <source>
        <dbReference type="Proteomes" id="UP000381693"/>
    </source>
</evidence>
<feature type="domain" description="Carbohydrate kinase PfkB" evidence="3">
    <location>
        <begin position="1"/>
        <end position="245"/>
    </location>
</feature>
<protein>
    <submittedName>
        <fullName evidence="4">Partial ribokinase</fullName>
        <ecNumber evidence="4">2.7.1.15</ecNumber>
    </submittedName>
</protein>
<dbReference type="AlphaFoldDB" id="A0A5E6MIX2"/>
<dbReference type="PANTHER" id="PTHR10584">
    <property type="entry name" value="SUGAR KINASE"/>
    <property type="match status" value="1"/>
</dbReference>
<evidence type="ECO:0000259" key="3">
    <source>
        <dbReference type="Pfam" id="PF00294"/>
    </source>
</evidence>